<sequence>MSDTESSSSGSVQSRCASPQPKDYLEKNAVDLKQGGGDEGPEGDPVGNDEASDSDSSTSSALDRDLSIEWEPEMESQDGDSDNRPYADPDMEPRLIDFVVVPGLCGRWDPEKRLIYFITHDIGGIIVKDALVRAGLDHHAWKDISEMTRVVIFNGCLHRYSNKMDLQDRLTRFLFKEYDFSTVIKKARLSVSTIPGLSDAIEQINGLFIESKVPLRSWIVNVYSPRDGETGIHRVFDIFSATMGIPLEKRIPDTGDSDFTALKNHLVQIELDIKQPIEPNQYRLEKNLLALASPVYPLRSASSGSNPLSHLPDYQTWLKSSSPQVLYIHGNNRVREVTEQVFYSLEDGAKKAKRRAMVLYFSFDRWDVRCDSIRDMIATFIAQIANHHPNLTQTINSFFSQLQTERGWTEADLVQSFERFRTSDEVEQTMIVINHFDECTKGSRKLFLDNLIYRHHNDEFPWKVVVTSHKPGALTDELSGPFSVPIDLSSPGMGSPFYHSGASSAFDALLDLRPDILPRESASKDIDLIERLDPPIQHIIYKQAAIRGEWPDETSIQDIFSSFDLAENENKTEEILEAILDWVLKQFPNQAILGRLFSWLLYAVRPLTVWELATVLSLGTSQDRGHISPGLSVVEDLIAEIQKWLAGIVVVDNNEVRLSHPHLHYIMTRGKTPGSVSGQERYLWDEIRDTAHSNITTLCLHYMSRDNVHEYIDKTFQVTDSKSFETPTFPDRTNLASYAVQAWMHHYVLSSSRPDISVMTSQAGLAQTVVKAHWALANLVTRSTTCLKTLFSVFAGLGLPHAVRPLDHADTFQGLLEAARKDQVEVAQGLIEDYQFTENEMWEALEATSSSGNEDMMLSLLDRIISKRGEPTEIQWPPVLIYRAAFLNLDRFAEKILALGCSPDPDVEWKVTMTASPLFQATCFGHLEVVRILLKYDASFEHTGLHNRNPFHVAAAQGHPEVLESIVKEGRVDIDYPSEQKFTALYLAVVYGHYMAAERLLNLGADPNMGISPNSRDDDQWTPLGVASEDGFKRCVKLLLDKGANPNIYGRLGVPLQAAVGRGHLEICDMLLAAGADPRSELIKTPLLADAVGKRFEDAGLHTVEWLLDLDLDVNAKDSSGTPVLSCAVQSYYAPQAQKDKAYEELCNKRDLAVGKLLEHKADPNLADSYGVMPLYFATVHRQYNLTKILLEAGASPNQSDEKRFSFLFGSLRELRIARLLLEKGANPDYMLASGWTSLTYAAYCGLADAVKLLLEHGASIDLEYGAGLENVFSTSYRGWTPLMFAAEEGDPDSFRVLSEAGADLQHTAGEYKRPVIHEACFHSSILPIFLEFANRVDVDQTDNEDWTALHWAGIPFDNVKRLVNAGANIHAETYRGETPLIVAAESDLVWTTYLVDKGANIHHTSPWIGSALTKACFGGKFDIIKFLFNKGADVNAVCCYYGGTPLQALCFSSLEDEDGSQASQEHIFRYLLDQDKEHPFIRPKERRADVTIKAGFFSFAINTAALAKGPTIIDLILEQEGATVDVRDDTGRMPIHFAALNGIRNFETILAKGGDIHAKDKLGRTALHCAAQAGRFQVVQKIVLLLDDKASIDTPDIDGWTPLCWAARGPLASRYKNEPSEESARSSVIKFLIEKGANLNVMATMGDEKWSPVKISFYHKQPYDDLMLGSNVDPADGKEPHEEPPSTSGKQEAKDKKERGYKMGVMKEDWECDICLSTIYGFCYSCKTSLIHSPEHEFEKDGEEEYEEGAEEKSGSRSSSSSDSDSDNSSDDSGI</sequence>
<evidence type="ECO:0000256" key="2">
    <source>
        <dbReference type="ARBA" id="ARBA00023043"/>
    </source>
</evidence>
<feature type="region of interest" description="Disordered" evidence="4">
    <location>
        <begin position="1669"/>
        <end position="1700"/>
    </location>
</feature>
<dbReference type="InterPro" id="IPR002110">
    <property type="entry name" value="Ankyrin_rpt"/>
</dbReference>
<evidence type="ECO:0000256" key="1">
    <source>
        <dbReference type="ARBA" id="ARBA00022737"/>
    </source>
</evidence>
<gene>
    <name evidence="6" type="ORF">F53441_5484</name>
</gene>
<feature type="region of interest" description="Disordered" evidence="4">
    <location>
        <begin position="1735"/>
        <end position="1776"/>
    </location>
</feature>
<dbReference type="SUPFAM" id="SSF48403">
    <property type="entry name" value="Ankyrin repeat"/>
    <property type="match status" value="3"/>
</dbReference>
<dbReference type="PROSITE" id="PS50088">
    <property type="entry name" value="ANK_REPEAT"/>
    <property type="match status" value="7"/>
</dbReference>
<dbReference type="InterPro" id="IPR056884">
    <property type="entry name" value="NPHP3-like_N"/>
</dbReference>
<keyword evidence="1" id="KW-0677">Repeat</keyword>
<feature type="repeat" description="ANK" evidence="3">
    <location>
        <begin position="946"/>
        <end position="970"/>
    </location>
</feature>
<dbReference type="Pfam" id="PF13637">
    <property type="entry name" value="Ank_4"/>
    <property type="match status" value="1"/>
</dbReference>
<dbReference type="PRINTS" id="PR01415">
    <property type="entry name" value="ANKYRIN"/>
</dbReference>
<dbReference type="PANTHER" id="PTHR24123:SF33">
    <property type="entry name" value="PROTEIN HOS4"/>
    <property type="match status" value="1"/>
</dbReference>
<evidence type="ECO:0000256" key="4">
    <source>
        <dbReference type="SAM" id="MobiDB-lite"/>
    </source>
</evidence>
<dbReference type="Pfam" id="PF12796">
    <property type="entry name" value="Ank_2"/>
    <property type="match status" value="5"/>
</dbReference>
<feature type="compositionally biased region" description="Basic and acidic residues" evidence="4">
    <location>
        <begin position="1676"/>
        <end position="1685"/>
    </location>
</feature>
<dbReference type="PANTHER" id="PTHR24123">
    <property type="entry name" value="ANKYRIN REPEAT-CONTAINING"/>
    <property type="match status" value="1"/>
</dbReference>
<feature type="repeat" description="ANK" evidence="3">
    <location>
        <begin position="1170"/>
        <end position="1202"/>
    </location>
</feature>
<dbReference type="Gene3D" id="1.25.40.20">
    <property type="entry name" value="Ankyrin repeat-containing domain"/>
    <property type="match status" value="4"/>
</dbReference>
<keyword evidence="7" id="KW-1185">Reference proteome</keyword>
<feature type="compositionally biased region" description="Polar residues" evidence="4">
    <location>
        <begin position="1"/>
        <end position="17"/>
    </location>
</feature>
<feature type="repeat" description="ANK" evidence="3">
    <location>
        <begin position="1019"/>
        <end position="1051"/>
    </location>
</feature>
<feature type="compositionally biased region" description="Acidic residues" evidence="4">
    <location>
        <begin position="1765"/>
        <end position="1776"/>
    </location>
</feature>
<organism evidence="6 7">
    <name type="scientific">Fusarium austroafricanum</name>
    <dbReference type="NCBI Taxonomy" id="2364996"/>
    <lineage>
        <taxon>Eukaryota</taxon>
        <taxon>Fungi</taxon>
        <taxon>Dikarya</taxon>
        <taxon>Ascomycota</taxon>
        <taxon>Pezizomycotina</taxon>
        <taxon>Sordariomycetes</taxon>
        <taxon>Hypocreomycetidae</taxon>
        <taxon>Hypocreales</taxon>
        <taxon>Nectriaceae</taxon>
        <taxon>Fusarium</taxon>
        <taxon>Fusarium concolor species complex</taxon>
    </lineage>
</organism>
<dbReference type="SMART" id="SM00248">
    <property type="entry name" value="ANK"/>
    <property type="match status" value="16"/>
</dbReference>
<feature type="repeat" description="ANK" evidence="3">
    <location>
        <begin position="1278"/>
        <end position="1310"/>
    </location>
</feature>
<name>A0A8H4KKZ2_9HYPO</name>
<evidence type="ECO:0000313" key="7">
    <source>
        <dbReference type="Proteomes" id="UP000605986"/>
    </source>
</evidence>
<dbReference type="EMBL" id="JAADJG010000213">
    <property type="protein sequence ID" value="KAF4451628.1"/>
    <property type="molecule type" value="Genomic_DNA"/>
</dbReference>
<evidence type="ECO:0000313" key="6">
    <source>
        <dbReference type="EMBL" id="KAF4451628.1"/>
    </source>
</evidence>
<keyword evidence="2 3" id="KW-0040">ANK repeat</keyword>
<protein>
    <recommendedName>
        <fullName evidence="5">Nephrocystin 3-like N-terminal domain-containing protein</fullName>
    </recommendedName>
</protein>
<feature type="repeat" description="ANK" evidence="3">
    <location>
        <begin position="980"/>
        <end position="1012"/>
    </location>
</feature>
<feature type="compositionally biased region" description="Acidic residues" evidence="4">
    <location>
        <begin position="68"/>
        <end position="80"/>
    </location>
</feature>
<evidence type="ECO:0000256" key="3">
    <source>
        <dbReference type="PROSITE-ProRule" id="PRU00023"/>
    </source>
</evidence>
<accession>A0A8H4KKZ2</accession>
<dbReference type="PROSITE" id="PS50297">
    <property type="entry name" value="ANK_REP_REGION"/>
    <property type="match status" value="6"/>
</dbReference>
<proteinExistence type="predicted"/>
<comment type="caution">
    <text evidence="6">The sequence shown here is derived from an EMBL/GenBank/DDBJ whole genome shotgun (WGS) entry which is preliminary data.</text>
</comment>
<feature type="region of interest" description="Disordered" evidence="4">
    <location>
        <begin position="1"/>
        <end position="88"/>
    </location>
</feature>
<dbReference type="OrthoDB" id="341259at2759"/>
<reference evidence="6" key="1">
    <citation type="submission" date="2020-01" db="EMBL/GenBank/DDBJ databases">
        <title>Identification and distribution of gene clusters putatively required for synthesis of sphingolipid metabolism inhibitors in phylogenetically diverse species of the filamentous fungus Fusarium.</title>
        <authorList>
            <person name="Kim H.-S."/>
            <person name="Busman M."/>
            <person name="Brown D.W."/>
            <person name="Divon H."/>
            <person name="Uhlig S."/>
            <person name="Proctor R.H."/>
        </authorList>
    </citation>
    <scope>NUCLEOTIDE SEQUENCE</scope>
    <source>
        <strain evidence="6">NRRL 53441</strain>
    </source>
</reference>
<feature type="domain" description="Nephrocystin 3-like N-terminal" evidence="5">
    <location>
        <begin position="312"/>
        <end position="468"/>
    </location>
</feature>
<dbReference type="InterPro" id="IPR036770">
    <property type="entry name" value="Ankyrin_rpt-contain_sf"/>
</dbReference>
<feature type="compositionally biased region" description="Acidic residues" evidence="4">
    <location>
        <begin position="1741"/>
        <end position="1751"/>
    </location>
</feature>
<dbReference type="Proteomes" id="UP000605986">
    <property type="component" value="Unassembled WGS sequence"/>
</dbReference>
<feature type="repeat" description="ANK" evidence="3">
    <location>
        <begin position="1234"/>
        <end position="1266"/>
    </location>
</feature>
<evidence type="ECO:0000259" key="5">
    <source>
        <dbReference type="Pfam" id="PF24883"/>
    </source>
</evidence>
<dbReference type="Pfam" id="PF24883">
    <property type="entry name" value="NPHP3_N"/>
    <property type="match status" value="1"/>
</dbReference>
<feature type="repeat" description="ANK" evidence="3">
    <location>
        <begin position="1563"/>
        <end position="1598"/>
    </location>
</feature>
<dbReference type="InterPro" id="IPR051165">
    <property type="entry name" value="Multifunctional_ANK_Repeat"/>
</dbReference>